<sequence>MILPYHPSVITRYHPKPDPLSRLKGRRADWTGRAVEVFGRAGKEVAILPPRFYEECCEELGIGAEERRRTFPSTGFLAIAYAMDKFRRTEWAISLFGFGWRGWKRTDWEMERKWVERRIGRSDAASNLSS</sequence>
<comment type="caution">
    <text evidence="1">The sequence shown here is derived from an EMBL/GenBank/DDBJ whole genome shotgun (WGS) entry which is preliminary data.</text>
</comment>
<evidence type="ECO:0000313" key="2">
    <source>
        <dbReference type="Proteomes" id="UP001589755"/>
    </source>
</evidence>
<reference evidence="1 2" key="1">
    <citation type="submission" date="2024-09" db="EMBL/GenBank/DDBJ databases">
        <authorList>
            <person name="Sun Q."/>
            <person name="Mori K."/>
        </authorList>
    </citation>
    <scope>NUCLEOTIDE SEQUENCE [LARGE SCALE GENOMIC DNA]</scope>
    <source>
        <strain evidence="1 2">CCM 8543</strain>
    </source>
</reference>
<organism evidence="1 2">
    <name type="scientific">Chelativorans intermedius</name>
    <dbReference type="NCBI Taxonomy" id="515947"/>
    <lineage>
        <taxon>Bacteria</taxon>
        <taxon>Pseudomonadati</taxon>
        <taxon>Pseudomonadota</taxon>
        <taxon>Alphaproteobacteria</taxon>
        <taxon>Hyphomicrobiales</taxon>
        <taxon>Phyllobacteriaceae</taxon>
        <taxon>Chelativorans</taxon>
    </lineage>
</organism>
<protein>
    <submittedName>
        <fullName evidence="1">Uncharacterized protein</fullName>
    </submittedName>
</protein>
<accession>A0ABV6D352</accession>
<dbReference type="RefSeq" id="WP_261520105.1">
    <property type="nucleotide sequence ID" value="NZ_JAODNW010000008.1"/>
</dbReference>
<keyword evidence="2" id="KW-1185">Reference proteome</keyword>
<evidence type="ECO:0000313" key="1">
    <source>
        <dbReference type="EMBL" id="MFC0207075.1"/>
    </source>
</evidence>
<dbReference type="EMBL" id="JBHLXD010000002">
    <property type="protein sequence ID" value="MFC0207075.1"/>
    <property type="molecule type" value="Genomic_DNA"/>
</dbReference>
<proteinExistence type="predicted"/>
<gene>
    <name evidence="1" type="ORF">ACFFJ2_01515</name>
</gene>
<dbReference type="Proteomes" id="UP001589755">
    <property type="component" value="Unassembled WGS sequence"/>
</dbReference>
<name>A0ABV6D352_9HYPH</name>